<dbReference type="InterPro" id="IPR016177">
    <property type="entry name" value="DNA-bd_dom_sf"/>
</dbReference>
<evidence type="ECO:0000256" key="1">
    <source>
        <dbReference type="ARBA" id="ARBA00004123"/>
    </source>
</evidence>
<dbReference type="PROSITE" id="PS51032">
    <property type="entry name" value="AP2_ERF"/>
    <property type="match status" value="1"/>
</dbReference>
<gene>
    <name evidence="9" type="ORF">GH714_038063</name>
</gene>
<dbReference type="CDD" id="cd00018">
    <property type="entry name" value="AP2"/>
    <property type="match status" value="1"/>
</dbReference>
<evidence type="ECO:0000256" key="6">
    <source>
        <dbReference type="ARBA" id="ARBA00023242"/>
    </source>
</evidence>
<keyword evidence="6" id="KW-0539">Nucleus</keyword>
<keyword evidence="4" id="KW-0010">Activator</keyword>
<organism evidence="9 10">
    <name type="scientific">Hevea brasiliensis</name>
    <name type="common">Para rubber tree</name>
    <name type="synonym">Siphonia brasiliensis</name>
    <dbReference type="NCBI Taxonomy" id="3981"/>
    <lineage>
        <taxon>Eukaryota</taxon>
        <taxon>Viridiplantae</taxon>
        <taxon>Streptophyta</taxon>
        <taxon>Embryophyta</taxon>
        <taxon>Tracheophyta</taxon>
        <taxon>Spermatophyta</taxon>
        <taxon>Magnoliopsida</taxon>
        <taxon>eudicotyledons</taxon>
        <taxon>Gunneridae</taxon>
        <taxon>Pentapetalae</taxon>
        <taxon>rosids</taxon>
        <taxon>fabids</taxon>
        <taxon>Malpighiales</taxon>
        <taxon>Euphorbiaceae</taxon>
        <taxon>Crotonoideae</taxon>
        <taxon>Micrandreae</taxon>
        <taxon>Hevea</taxon>
    </lineage>
</organism>
<dbReference type="GO" id="GO:0005634">
    <property type="term" value="C:nucleus"/>
    <property type="evidence" value="ECO:0007669"/>
    <property type="project" value="UniProtKB-SubCell"/>
</dbReference>
<dbReference type="Proteomes" id="UP000467840">
    <property type="component" value="Chromosome 3"/>
</dbReference>
<dbReference type="GO" id="GO:0003677">
    <property type="term" value="F:DNA binding"/>
    <property type="evidence" value="ECO:0007669"/>
    <property type="project" value="UniProtKB-KW"/>
</dbReference>
<name>A0A6A6KF80_HEVBR</name>
<dbReference type="InterPro" id="IPR051032">
    <property type="entry name" value="AP2/ERF_TF_ERF_subfamily"/>
</dbReference>
<feature type="domain" description="AP2/ERF" evidence="8">
    <location>
        <begin position="236"/>
        <end position="293"/>
    </location>
</feature>
<dbReference type="PANTHER" id="PTHR31985:SF312">
    <property type="entry name" value="AP2_ERF DOMAIN-CONTAINING PROTEIN"/>
    <property type="match status" value="1"/>
</dbReference>
<dbReference type="PRINTS" id="PR00367">
    <property type="entry name" value="ETHRSPELEMNT"/>
</dbReference>
<accession>A0A6A6KF80</accession>
<dbReference type="SUPFAM" id="SSF54171">
    <property type="entry name" value="DNA-binding domain"/>
    <property type="match status" value="1"/>
</dbReference>
<protein>
    <recommendedName>
        <fullName evidence="8">AP2/ERF domain-containing protein</fullName>
    </recommendedName>
</protein>
<dbReference type="EMBL" id="JAAGAX010000017">
    <property type="protein sequence ID" value="KAF2287084.1"/>
    <property type="molecule type" value="Genomic_DNA"/>
</dbReference>
<dbReference type="AlphaFoldDB" id="A0A6A6KF80"/>
<dbReference type="GO" id="GO:0003700">
    <property type="term" value="F:DNA-binding transcription factor activity"/>
    <property type="evidence" value="ECO:0007669"/>
    <property type="project" value="InterPro"/>
</dbReference>
<dbReference type="PANTHER" id="PTHR31985">
    <property type="entry name" value="ETHYLENE-RESPONSIVE TRANSCRIPTION FACTOR ERF042-RELATED"/>
    <property type="match status" value="1"/>
</dbReference>
<comment type="caution">
    <text evidence="9">The sequence shown here is derived from an EMBL/GenBank/DDBJ whole genome shotgun (WGS) entry which is preliminary data.</text>
</comment>
<comment type="subcellular location">
    <subcellularLocation>
        <location evidence="1">Nucleus</location>
    </subcellularLocation>
</comment>
<keyword evidence="3" id="KW-0238">DNA-binding</keyword>
<dbReference type="FunFam" id="3.30.730.10:FF:000001">
    <property type="entry name" value="Ethylene-responsive transcription factor 2"/>
    <property type="match status" value="1"/>
</dbReference>
<dbReference type="InterPro" id="IPR001471">
    <property type="entry name" value="AP2/ERF_dom"/>
</dbReference>
<sequence length="329" mass="36268">MTEKKPSRGVIPNSRVSARENGGTLFCLRGRTAKFNFPDNPPEIAGGRSLSPHEIQAAAARFANSEPPRRTQSDNCLMDQSVVTESQAESPCASVVSDLTAHIDGNELMMDIPFLDSLANTGSGVFTREFLPVLVHLRWVSLAQLLISDAAMGGSFCVSVGLVVGHGLFGARFCTFSRSRGTRTRPHQLYSLLVTSPACPRLALYSTTNAVLSPFYTGSQNTESMVRQSGVRRDGGYKGVRMRKWGKWVAEIRQPNSRGRIWLGSYNTAEEAARAYDAALFCLRGPSVTLNFPMNPPDIPSSTDLSPLQIRRLRLGTRGRFLRQWHHRI</sequence>
<evidence type="ECO:0000256" key="3">
    <source>
        <dbReference type="ARBA" id="ARBA00023125"/>
    </source>
</evidence>
<evidence type="ECO:0000256" key="7">
    <source>
        <dbReference type="ARBA" id="ARBA00024343"/>
    </source>
</evidence>
<evidence type="ECO:0000259" key="8">
    <source>
        <dbReference type="PROSITE" id="PS51032"/>
    </source>
</evidence>
<comment type="similarity">
    <text evidence="7">Belongs to the AP2/ERF transcription factor family. ERF subfamily.</text>
</comment>
<evidence type="ECO:0000256" key="2">
    <source>
        <dbReference type="ARBA" id="ARBA00023015"/>
    </source>
</evidence>
<evidence type="ECO:0000313" key="9">
    <source>
        <dbReference type="EMBL" id="KAF2287084.1"/>
    </source>
</evidence>
<proteinExistence type="inferred from homology"/>
<evidence type="ECO:0000256" key="4">
    <source>
        <dbReference type="ARBA" id="ARBA00023159"/>
    </source>
</evidence>
<evidence type="ECO:0000256" key="5">
    <source>
        <dbReference type="ARBA" id="ARBA00023163"/>
    </source>
</evidence>
<dbReference type="SMART" id="SM00380">
    <property type="entry name" value="AP2"/>
    <property type="match status" value="1"/>
</dbReference>
<keyword evidence="10" id="KW-1185">Reference proteome</keyword>
<keyword evidence="5" id="KW-0804">Transcription</keyword>
<dbReference type="InterPro" id="IPR036955">
    <property type="entry name" value="AP2/ERF_dom_sf"/>
</dbReference>
<keyword evidence="2" id="KW-0805">Transcription regulation</keyword>
<evidence type="ECO:0000313" key="10">
    <source>
        <dbReference type="Proteomes" id="UP000467840"/>
    </source>
</evidence>
<dbReference type="Gene3D" id="3.30.730.10">
    <property type="entry name" value="AP2/ERF domain"/>
    <property type="match status" value="1"/>
</dbReference>
<reference evidence="9 10" key="1">
    <citation type="journal article" date="2020" name="Mol. Plant">
        <title>The Chromosome-Based Rubber Tree Genome Provides New Insights into Spurge Genome Evolution and Rubber Biosynthesis.</title>
        <authorList>
            <person name="Liu J."/>
            <person name="Shi C."/>
            <person name="Shi C.C."/>
            <person name="Li W."/>
            <person name="Zhang Q.J."/>
            <person name="Zhang Y."/>
            <person name="Li K."/>
            <person name="Lu H.F."/>
            <person name="Shi C."/>
            <person name="Zhu S.T."/>
            <person name="Xiao Z.Y."/>
            <person name="Nan H."/>
            <person name="Yue Y."/>
            <person name="Zhu X.G."/>
            <person name="Wu Y."/>
            <person name="Hong X.N."/>
            <person name="Fan G.Y."/>
            <person name="Tong Y."/>
            <person name="Zhang D."/>
            <person name="Mao C.L."/>
            <person name="Liu Y.L."/>
            <person name="Hao S.J."/>
            <person name="Liu W.Q."/>
            <person name="Lv M.Q."/>
            <person name="Zhang H.B."/>
            <person name="Liu Y."/>
            <person name="Hu-Tang G.R."/>
            <person name="Wang J.P."/>
            <person name="Wang J.H."/>
            <person name="Sun Y.H."/>
            <person name="Ni S.B."/>
            <person name="Chen W.B."/>
            <person name="Zhang X.C."/>
            <person name="Jiao Y.N."/>
            <person name="Eichler E.E."/>
            <person name="Li G.H."/>
            <person name="Liu X."/>
            <person name="Gao L.Z."/>
        </authorList>
    </citation>
    <scope>NUCLEOTIDE SEQUENCE [LARGE SCALE GENOMIC DNA]</scope>
    <source>
        <strain evidence="10">cv. GT1</strain>
        <tissue evidence="9">Leaf</tissue>
    </source>
</reference>
<dbReference type="Pfam" id="PF00847">
    <property type="entry name" value="AP2"/>
    <property type="match status" value="1"/>
</dbReference>